<dbReference type="AlphaFoldDB" id="X6ME21"/>
<dbReference type="EMBL" id="ASPP01022162">
    <property type="protein sequence ID" value="ETO11682.1"/>
    <property type="molecule type" value="Genomic_DNA"/>
</dbReference>
<name>X6ME21_RETFI</name>
<evidence type="ECO:0000313" key="2">
    <source>
        <dbReference type="Proteomes" id="UP000023152"/>
    </source>
</evidence>
<sequence length="77" mass="9318">MNQMILKNVFNAAQRQQKITGIFLRFCLTYYFVLKEFVFEKKLQQITSKNEKKTFCLIDKKKKIHDVTLEQKTNKKK</sequence>
<protein>
    <submittedName>
        <fullName evidence="1">Uncharacterized protein</fullName>
    </submittedName>
</protein>
<comment type="caution">
    <text evidence="1">The sequence shown here is derived from an EMBL/GenBank/DDBJ whole genome shotgun (WGS) entry which is preliminary data.</text>
</comment>
<keyword evidence="2" id="KW-1185">Reference proteome</keyword>
<evidence type="ECO:0000313" key="1">
    <source>
        <dbReference type="EMBL" id="ETO11682.1"/>
    </source>
</evidence>
<reference evidence="1 2" key="1">
    <citation type="journal article" date="2013" name="Curr. Biol.">
        <title>The Genome of the Foraminiferan Reticulomyxa filosa.</title>
        <authorList>
            <person name="Glockner G."/>
            <person name="Hulsmann N."/>
            <person name="Schleicher M."/>
            <person name="Noegel A.A."/>
            <person name="Eichinger L."/>
            <person name="Gallinger C."/>
            <person name="Pawlowski J."/>
            <person name="Sierra R."/>
            <person name="Euteneuer U."/>
            <person name="Pillet L."/>
            <person name="Moustafa A."/>
            <person name="Platzer M."/>
            <person name="Groth M."/>
            <person name="Szafranski K."/>
            <person name="Schliwa M."/>
        </authorList>
    </citation>
    <scope>NUCLEOTIDE SEQUENCE [LARGE SCALE GENOMIC DNA]</scope>
</reference>
<gene>
    <name evidence="1" type="ORF">RFI_25694</name>
</gene>
<dbReference type="Proteomes" id="UP000023152">
    <property type="component" value="Unassembled WGS sequence"/>
</dbReference>
<proteinExistence type="predicted"/>
<accession>X6ME21</accession>
<organism evidence="1 2">
    <name type="scientific">Reticulomyxa filosa</name>
    <dbReference type="NCBI Taxonomy" id="46433"/>
    <lineage>
        <taxon>Eukaryota</taxon>
        <taxon>Sar</taxon>
        <taxon>Rhizaria</taxon>
        <taxon>Retaria</taxon>
        <taxon>Foraminifera</taxon>
        <taxon>Monothalamids</taxon>
        <taxon>Reticulomyxidae</taxon>
        <taxon>Reticulomyxa</taxon>
    </lineage>
</organism>